<sequence>MIAYHFTSKRVIEKIRKDGYLRPRTPLFLMRNINGFYKEGKINLKDYKNLKNFAKKLPRKKFIVAIPKSRLPDWAKSGLIKDIEVFLRYNYLLELEIPDNCVIYVREHIYSSPQEVKNKYKQQMYQNVPEPHKTTIWMKYFRSTRVIKDESGLKNMKVPEMWIGCQIPLNMIKVNKMNILNKFYSYSTSSTSQKLKKCHGA</sequence>
<organism evidence="1 2">
    <name type="scientific">Candidatus Portnoybacteria bacterium CG10_big_fil_rev_8_21_14_0_10_44_7</name>
    <dbReference type="NCBI Taxonomy" id="1974816"/>
    <lineage>
        <taxon>Bacteria</taxon>
        <taxon>Candidatus Portnoyibacteriota</taxon>
    </lineage>
</organism>
<evidence type="ECO:0000313" key="2">
    <source>
        <dbReference type="Proteomes" id="UP000231086"/>
    </source>
</evidence>
<comment type="caution">
    <text evidence="1">The sequence shown here is derived from an EMBL/GenBank/DDBJ whole genome shotgun (WGS) entry which is preliminary data.</text>
</comment>
<proteinExistence type="predicted"/>
<reference evidence="2" key="1">
    <citation type="submission" date="2017-09" db="EMBL/GenBank/DDBJ databases">
        <title>Depth-based differentiation of microbial function through sediment-hosted aquifers and enrichment of novel symbionts in the deep terrestrial subsurface.</title>
        <authorList>
            <person name="Probst A.J."/>
            <person name="Ladd B."/>
            <person name="Jarett J.K."/>
            <person name="Geller-Mcgrath D.E."/>
            <person name="Sieber C.M.K."/>
            <person name="Emerson J.B."/>
            <person name="Anantharaman K."/>
            <person name="Thomas B.C."/>
            <person name="Malmstrom R."/>
            <person name="Stieglmeier M."/>
            <person name="Klingl A."/>
            <person name="Woyke T."/>
            <person name="Ryan C.M."/>
            <person name="Banfield J.F."/>
        </authorList>
    </citation>
    <scope>NUCLEOTIDE SEQUENCE [LARGE SCALE GENOMIC DNA]</scope>
</reference>
<dbReference type="EMBL" id="PFEA01000033">
    <property type="protein sequence ID" value="PJE59783.1"/>
    <property type="molecule type" value="Genomic_DNA"/>
</dbReference>
<protein>
    <submittedName>
        <fullName evidence="1">Uncharacterized protein</fullName>
    </submittedName>
</protein>
<name>A0A2M8KIP6_9BACT</name>
<dbReference type="AlphaFoldDB" id="A0A2M8KIP6"/>
<gene>
    <name evidence="1" type="ORF">COU85_01830</name>
</gene>
<accession>A0A2M8KIP6</accession>
<evidence type="ECO:0000313" key="1">
    <source>
        <dbReference type="EMBL" id="PJE59783.1"/>
    </source>
</evidence>
<dbReference type="Proteomes" id="UP000231086">
    <property type="component" value="Unassembled WGS sequence"/>
</dbReference>